<keyword evidence="4" id="KW-1185">Reference proteome</keyword>
<evidence type="ECO:0000313" key="4">
    <source>
        <dbReference type="Proteomes" id="UP000028252"/>
    </source>
</evidence>
<dbReference type="InterPro" id="IPR006015">
    <property type="entry name" value="Universal_stress_UspA"/>
</dbReference>
<name>A0A081G1C2_9GAMM</name>
<organism evidence="3 4">
    <name type="scientific">Marinobacterium lacunae</name>
    <dbReference type="NCBI Taxonomy" id="1232683"/>
    <lineage>
        <taxon>Bacteria</taxon>
        <taxon>Pseudomonadati</taxon>
        <taxon>Pseudomonadota</taxon>
        <taxon>Gammaproteobacteria</taxon>
        <taxon>Oceanospirillales</taxon>
        <taxon>Oceanospirillaceae</taxon>
        <taxon>Marinobacterium</taxon>
    </lineage>
</organism>
<dbReference type="EMBL" id="JMQN01000015">
    <property type="protein sequence ID" value="KEA64577.1"/>
    <property type="molecule type" value="Genomic_DNA"/>
</dbReference>
<dbReference type="OrthoDB" id="9804721at2"/>
<dbReference type="CDD" id="cd00293">
    <property type="entry name" value="USP-like"/>
    <property type="match status" value="1"/>
</dbReference>
<dbReference type="SUPFAM" id="SSF52402">
    <property type="entry name" value="Adenine nucleotide alpha hydrolases-like"/>
    <property type="match status" value="2"/>
</dbReference>
<gene>
    <name evidence="3" type="ORF">ADIMK_1030</name>
</gene>
<feature type="domain" description="UspA" evidence="2">
    <location>
        <begin position="3"/>
        <end position="152"/>
    </location>
</feature>
<dbReference type="Gene3D" id="3.40.50.12370">
    <property type="match status" value="1"/>
</dbReference>
<dbReference type="PANTHER" id="PTHR46268:SF6">
    <property type="entry name" value="UNIVERSAL STRESS PROTEIN UP12"/>
    <property type="match status" value="1"/>
</dbReference>
<dbReference type="InterPro" id="IPR006016">
    <property type="entry name" value="UspA"/>
</dbReference>
<evidence type="ECO:0000256" key="1">
    <source>
        <dbReference type="ARBA" id="ARBA00008791"/>
    </source>
</evidence>
<protein>
    <submittedName>
        <fullName evidence="3">Universal stress protein family 4</fullName>
    </submittedName>
</protein>
<dbReference type="Pfam" id="PF00582">
    <property type="entry name" value="Usp"/>
    <property type="match status" value="2"/>
</dbReference>
<dbReference type="Proteomes" id="UP000028252">
    <property type="component" value="Unassembled WGS sequence"/>
</dbReference>
<dbReference type="PATRIC" id="fig|1232683.4.peg.1020"/>
<evidence type="ECO:0000313" key="3">
    <source>
        <dbReference type="EMBL" id="KEA64577.1"/>
    </source>
</evidence>
<evidence type="ECO:0000259" key="2">
    <source>
        <dbReference type="Pfam" id="PF00582"/>
    </source>
</evidence>
<dbReference type="AlphaFoldDB" id="A0A081G1C2"/>
<dbReference type="PANTHER" id="PTHR46268">
    <property type="entry name" value="STRESS RESPONSE PROTEIN NHAX"/>
    <property type="match status" value="1"/>
</dbReference>
<dbReference type="eggNOG" id="COG0589">
    <property type="taxonomic scope" value="Bacteria"/>
</dbReference>
<accession>A0A081G1C2</accession>
<dbReference type="PRINTS" id="PR01438">
    <property type="entry name" value="UNVRSLSTRESS"/>
</dbReference>
<feature type="domain" description="UspA" evidence="2">
    <location>
        <begin position="205"/>
        <end position="279"/>
    </location>
</feature>
<comment type="caution">
    <text evidence="3">The sequence shown here is derived from an EMBL/GenBank/DDBJ whole genome shotgun (WGS) entry which is preliminary data.</text>
</comment>
<sequence>MNQVIACIDGIGESAAAICDAASWASLRLEAPLKLLHVLDKSQYPTETNLTGSIGLGSREALLEELATLDEQRGKLAREQGRLMLEAARERAVEDGIAEPLVQQRHGDLVETLNELEVDTRLLVFGRGGAGQSLGHQVEAVIRALHRPMLLLPGEFKTPQRFMIAYDGSPTARKAVEMVTRSPLLRGIPCDLLIIGPSTHDVKMELKHASEQLQQAGFELNAEILAGDVEETLLSEIDKRGAELLVMGAYGHSRIRQMLVGSTTTNLIKHTQVPLLLLR</sequence>
<reference evidence="3 4" key="1">
    <citation type="submission" date="2014-04" db="EMBL/GenBank/DDBJ databases">
        <title>Marinobacterium kochiensis sp. nov., isolated from sediment sample collected from Kochi backwaters in Kerala, India.</title>
        <authorList>
            <person name="Singh A."/>
            <person name="Pinnaka A.K."/>
        </authorList>
    </citation>
    <scope>NUCLEOTIDE SEQUENCE [LARGE SCALE GENOMIC DNA]</scope>
    <source>
        <strain evidence="3 4">AK27</strain>
    </source>
</reference>
<dbReference type="STRING" id="1232683.ADIMK_1030"/>
<proteinExistence type="inferred from homology"/>
<dbReference type="RefSeq" id="WP_036184576.1">
    <property type="nucleotide sequence ID" value="NZ_JMQN01000015.1"/>
</dbReference>
<comment type="similarity">
    <text evidence="1">Belongs to the universal stress protein A family.</text>
</comment>